<dbReference type="Proteomes" id="UP001190700">
    <property type="component" value="Unassembled WGS sequence"/>
</dbReference>
<dbReference type="AlphaFoldDB" id="A0AAE0FPX3"/>
<gene>
    <name evidence="2" type="ORF">CYMTET_27664</name>
</gene>
<keyword evidence="3" id="KW-1185">Reference proteome</keyword>
<feature type="non-terminal residue" evidence="2">
    <location>
        <position position="1"/>
    </location>
</feature>
<name>A0AAE0FPX3_9CHLO</name>
<feature type="region of interest" description="Disordered" evidence="1">
    <location>
        <begin position="36"/>
        <end position="68"/>
    </location>
</feature>
<sequence length="68" mass="7808">ECLDTEECFLDQEMPYNDCIDDEECLIVPEMWEPDEEQPLEDEVSQAKAPPTAARLQWRAGGSMESDE</sequence>
<evidence type="ECO:0000313" key="3">
    <source>
        <dbReference type="Proteomes" id="UP001190700"/>
    </source>
</evidence>
<proteinExistence type="predicted"/>
<organism evidence="2 3">
    <name type="scientific">Cymbomonas tetramitiformis</name>
    <dbReference type="NCBI Taxonomy" id="36881"/>
    <lineage>
        <taxon>Eukaryota</taxon>
        <taxon>Viridiplantae</taxon>
        <taxon>Chlorophyta</taxon>
        <taxon>Pyramimonadophyceae</taxon>
        <taxon>Pyramimonadales</taxon>
        <taxon>Pyramimonadaceae</taxon>
        <taxon>Cymbomonas</taxon>
    </lineage>
</organism>
<reference evidence="2 3" key="1">
    <citation type="journal article" date="2015" name="Genome Biol. Evol.">
        <title>Comparative Genomics of a Bacterivorous Green Alga Reveals Evolutionary Causalities and Consequences of Phago-Mixotrophic Mode of Nutrition.</title>
        <authorList>
            <person name="Burns J.A."/>
            <person name="Paasch A."/>
            <person name="Narechania A."/>
            <person name="Kim E."/>
        </authorList>
    </citation>
    <scope>NUCLEOTIDE SEQUENCE [LARGE SCALE GENOMIC DNA]</scope>
    <source>
        <strain evidence="2 3">PLY_AMNH</strain>
    </source>
</reference>
<protein>
    <submittedName>
        <fullName evidence="2">Uncharacterized protein</fullName>
    </submittedName>
</protein>
<accession>A0AAE0FPX3</accession>
<comment type="caution">
    <text evidence="2">The sequence shown here is derived from an EMBL/GenBank/DDBJ whole genome shotgun (WGS) entry which is preliminary data.</text>
</comment>
<evidence type="ECO:0000256" key="1">
    <source>
        <dbReference type="SAM" id="MobiDB-lite"/>
    </source>
</evidence>
<evidence type="ECO:0000313" key="2">
    <source>
        <dbReference type="EMBL" id="KAK3263533.1"/>
    </source>
</evidence>
<dbReference type="EMBL" id="LGRX02015309">
    <property type="protein sequence ID" value="KAK3263533.1"/>
    <property type="molecule type" value="Genomic_DNA"/>
</dbReference>